<protein>
    <recommendedName>
        <fullName evidence="1">non-specific serine/threonine protein kinase</fullName>
        <ecNumber evidence="1">2.7.11.1</ecNumber>
    </recommendedName>
</protein>
<dbReference type="InterPro" id="IPR011009">
    <property type="entry name" value="Kinase-like_dom_sf"/>
</dbReference>
<accession>A0A2J7QYP3</accession>
<dbReference type="PANTHER" id="PTHR44329:SF285">
    <property type="entry name" value="V-MOS MOLONEY MURINE SARCOMA VIRAL ONCO HOMOLOG"/>
    <property type="match status" value="1"/>
</dbReference>
<reference evidence="12 13" key="1">
    <citation type="submission" date="2017-12" db="EMBL/GenBank/DDBJ databases">
        <title>Hemimetabolous genomes reveal molecular basis of termite eusociality.</title>
        <authorList>
            <person name="Harrison M.C."/>
            <person name="Jongepier E."/>
            <person name="Robertson H.M."/>
            <person name="Arning N."/>
            <person name="Bitard-Feildel T."/>
            <person name="Chao H."/>
            <person name="Childers C.P."/>
            <person name="Dinh H."/>
            <person name="Doddapaneni H."/>
            <person name="Dugan S."/>
            <person name="Gowin J."/>
            <person name="Greiner C."/>
            <person name="Han Y."/>
            <person name="Hu H."/>
            <person name="Hughes D.S.T."/>
            <person name="Huylmans A.-K."/>
            <person name="Kemena C."/>
            <person name="Kremer L.P.M."/>
            <person name="Lee S.L."/>
            <person name="Lopez-Ezquerra A."/>
            <person name="Mallet L."/>
            <person name="Monroy-Kuhn J.M."/>
            <person name="Moser A."/>
            <person name="Murali S.C."/>
            <person name="Muzny D.M."/>
            <person name="Otani S."/>
            <person name="Piulachs M.-D."/>
            <person name="Poelchau M."/>
            <person name="Qu J."/>
            <person name="Schaub F."/>
            <person name="Wada-Katsumata A."/>
            <person name="Worley K.C."/>
            <person name="Xie Q."/>
            <person name="Ylla G."/>
            <person name="Poulsen M."/>
            <person name="Gibbs R.A."/>
            <person name="Schal C."/>
            <person name="Richards S."/>
            <person name="Belles X."/>
            <person name="Korb J."/>
            <person name="Bornberg-Bauer E."/>
        </authorList>
    </citation>
    <scope>NUCLEOTIDE SEQUENCE [LARGE SCALE GENOMIC DNA]</scope>
    <source>
        <tissue evidence="12">Whole body</tissue>
    </source>
</reference>
<evidence type="ECO:0000256" key="9">
    <source>
        <dbReference type="PROSITE-ProRule" id="PRU10141"/>
    </source>
</evidence>
<evidence type="ECO:0000256" key="8">
    <source>
        <dbReference type="ARBA" id="ARBA00048679"/>
    </source>
</evidence>
<dbReference type="GO" id="GO:0005524">
    <property type="term" value="F:ATP binding"/>
    <property type="evidence" value="ECO:0007669"/>
    <property type="project" value="UniProtKB-UniRule"/>
</dbReference>
<dbReference type="FunCoup" id="A0A2J7QYP3">
    <property type="interactions" value="24"/>
</dbReference>
<evidence type="ECO:0000256" key="2">
    <source>
        <dbReference type="ARBA" id="ARBA00022527"/>
    </source>
</evidence>
<evidence type="ECO:0000256" key="5">
    <source>
        <dbReference type="ARBA" id="ARBA00022777"/>
    </source>
</evidence>
<dbReference type="InParanoid" id="A0A2J7QYP3"/>
<organism evidence="12 13">
    <name type="scientific">Cryptotermes secundus</name>
    <dbReference type="NCBI Taxonomy" id="105785"/>
    <lineage>
        <taxon>Eukaryota</taxon>
        <taxon>Metazoa</taxon>
        <taxon>Ecdysozoa</taxon>
        <taxon>Arthropoda</taxon>
        <taxon>Hexapoda</taxon>
        <taxon>Insecta</taxon>
        <taxon>Pterygota</taxon>
        <taxon>Neoptera</taxon>
        <taxon>Polyneoptera</taxon>
        <taxon>Dictyoptera</taxon>
        <taxon>Blattodea</taxon>
        <taxon>Blattoidea</taxon>
        <taxon>Termitoidae</taxon>
        <taxon>Kalotermitidae</taxon>
        <taxon>Cryptotermitinae</taxon>
        <taxon>Cryptotermes</taxon>
    </lineage>
</organism>
<dbReference type="SMART" id="SM00220">
    <property type="entry name" value="S_TKc"/>
    <property type="match status" value="1"/>
</dbReference>
<dbReference type="Gene3D" id="3.30.200.20">
    <property type="entry name" value="Phosphorylase Kinase, domain 1"/>
    <property type="match status" value="1"/>
</dbReference>
<dbReference type="PROSITE" id="PS50011">
    <property type="entry name" value="PROTEIN_KINASE_DOM"/>
    <property type="match status" value="1"/>
</dbReference>
<comment type="caution">
    <text evidence="12">The sequence shown here is derived from an EMBL/GenBank/DDBJ whole genome shotgun (WGS) entry which is preliminary data.</text>
</comment>
<keyword evidence="2 10" id="KW-0723">Serine/threonine-protein kinase</keyword>
<evidence type="ECO:0000256" key="6">
    <source>
        <dbReference type="ARBA" id="ARBA00022840"/>
    </source>
</evidence>
<dbReference type="STRING" id="105785.A0A2J7QYP3"/>
<name>A0A2J7QYP3_9NEOP</name>
<keyword evidence="5" id="KW-0418">Kinase</keyword>
<dbReference type="PROSITE" id="PS00108">
    <property type="entry name" value="PROTEIN_KINASE_ST"/>
    <property type="match status" value="1"/>
</dbReference>
<dbReference type="PANTHER" id="PTHR44329">
    <property type="entry name" value="SERINE/THREONINE-PROTEIN KINASE TNNI3K-RELATED"/>
    <property type="match status" value="1"/>
</dbReference>
<evidence type="ECO:0000256" key="1">
    <source>
        <dbReference type="ARBA" id="ARBA00012513"/>
    </source>
</evidence>
<comment type="catalytic activity">
    <reaction evidence="7">
        <text>L-threonyl-[protein] + ATP = O-phospho-L-threonyl-[protein] + ADP + H(+)</text>
        <dbReference type="Rhea" id="RHEA:46608"/>
        <dbReference type="Rhea" id="RHEA-COMP:11060"/>
        <dbReference type="Rhea" id="RHEA-COMP:11605"/>
        <dbReference type="ChEBI" id="CHEBI:15378"/>
        <dbReference type="ChEBI" id="CHEBI:30013"/>
        <dbReference type="ChEBI" id="CHEBI:30616"/>
        <dbReference type="ChEBI" id="CHEBI:61977"/>
        <dbReference type="ChEBI" id="CHEBI:456216"/>
        <dbReference type="EC" id="2.7.11.1"/>
    </reaction>
</comment>
<evidence type="ECO:0000256" key="7">
    <source>
        <dbReference type="ARBA" id="ARBA00047899"/>
    </source>
</evidence>
<dbReference type="Gene3D" id="1.10.510.10">
    <property type="entry name" value="Transferase(Phosphotransferase) domain 1"/>
    <property type="match status" value="1"/>
</dbReference>
<dbReference type="OrthoDB" id="4062651at2759"/>
<comment type="similarity">
    <text evidence="10">Belongs to the protein kinase superfamily.</text>
</comment>
<feature type="binding site" evidence="9">
    <location>
        <position position="162"/>
    </location>
    <ligand>
        <name>ATP</name>
        <dbReference type="ChEBI" id="CHEBI:30616"/>
    </ligand>
</feature>
<keyword evidence="13" id="KW-1185">Reference proteome</keyword>
<dbReference type="Proteomes" id="UP000235965">
    <property type="component" value="Unassembled WGS sequence"/>
</dbReference>
<evidence type="ECO:0000313" key="12">
    <source>
        <dbReference type="EMBL" id="PNF33701.1"/>
    </source>
</evidence>
<dbReference type="SUPFAM" id="SSF56112">
    <property type="entry name" value="Protein kinase-like (PK-like)"/>
    <property type="match status" value="1"/>
</dbReference>
<feature type="domain" description="Protein kinase" evidence="11">
    <location>
        <begin position="135"/>
        <end position="390"/>
    </location>
</feature>
<dbReference type="PROSITE" id="PS00107">
    <property type="entry name" value="PROTEIN_KINASE_ATP"/>
    <property type="match status" value="1"/>
</dbReference>
<dbReference type="InterPro" id="IPR008271">
    <property type="entry name" value="Ser/Thr_kinase_AS"/>
</dbReference>
<dbReference type="InterPro" id="IPR051681">
    <property type="entry name" value="Ser/Thr_Kinases-Pseudokinases"/>
</dbReference>
<evidence type="ECO:0000259" key="11">
    <source>
        <dbReference type="PROSITE" id="PS50011"/>
    </source>
</evidence>
<sequence>MTFSLRHYLQKLSSPKNISPLCISRNEMKSPLSQNLQPFQTHYNNLHLPLSNSLSVTEASHKATKSQITGKYLSPSRICVVRKLEWGSEYASSPRKSSHCSSCRVSEEAKDDGDSLLLLDTQKITALSSQGLNSRQHWIKLGKGSFGTVIQAKHEGEDIAVKIIPKTRFRKSLGSLKNEYNALKLSHKNVVRVLQVTVSEGEYGLVIMELCTGLNLLSLIFDPTVIINSVRRTRYALDIVLALHHCHSNRILHLDVKPSNIMVCSQGDYCKLCDFGSSHDMREEEYCTVSPNINTVVYTDPQILQGKLPSEKSDVYSLGITCWQLLSREVPYEGYTLHTIIYKVGSGELRPKSIEDAKIGDNDFISLYNLCWQQDAINRPSVCTIIHELKKIIASLSAQ</sequence>
<proteinExistence type="inferred from homology"/>
<evidence type="ECO:0000256" key="10">
    <source>
        <dbReference type="RuleBase" id="RU000304"/>
    </source>
</evidence>
<dbReference type="InterPro" id="IPR000719">
    <property type="entry name" value="Prot_kinase_dom"/>
</dbReference>
<keyword evidence="4 9" id="KW-0547">Nucleotide-binding</keyword>
<dbReference type="InterPro" id="IPR017441">
    <property type="entry name" value="Protein_kinase_ATP_BS"/>
</dbReference>
<keyword evidence="3" id="KW-0808">Transferase</keyword>
<dbReference type="Pfam" id="PF00069">
    <property type="entry name" value="Pkinase"/>
    <property type="match status" value="1"/>
</dbReference>
<dbReference type="GO" id="GO:0004674">
    <property type="term" value="F:protein serine/threonine kinase activity"/>
    <property type="evidence" value="ECO:0007669"/>
    <property type="project" value="UniProtKB-KW"/>
</dbReference>
<evidence type="ECO:0000256" key="3">
    <source>
        <dbReference type="ARBA" id="ARBA00022679"/>
    </source>
</evidence>
<dbReference type="EMBL" id="NEVH01009084">
    <property type="protein sequence ID" value="PNF33701.1"/>
    <property type="molecule type" value="Genomic_DNA"/>
</dbReference>
<gene>
    <name evidence="12" type="ORF">B7P43_G11426</name>
</gene>
<comment type="catalytic activity">
    <reaction evidence="8">
        <text>L-seryl-[protein] + ATP = O-phospho-L-seryl-[protein] + ADP + H(+)</text>
        <dbReference type="Rhea" id="RHEA:17989"/>
        <dbReference type="Rhea" id="RHEA-COMP:9863"/>
        <dbReference type="Rhea" id="RHEA-COMP:11604"/>
        <dbReference type="ChEBI" id="CHEBI:15378"/>
        <dbReference type="ChEBI" id="CHEBI:29999"/>
        <dbReference type="ChEBI" id="CHEBI:30616"/>
        <dbReference type="ChEBI" id="CHEBI:83421"/>
        <dbReference type="ChEBI" id="CHEBI:456216"/>
        <dbReference type="EC" id="2.7.11.1"/>
    </reaction>
</comment>
<dbReference type="EC" id="2.7.11.1" evidence="1"/>
<keyword evidence="6 9" id="KW-0067">ATP-binding</keyword>
<evidence type="ECO:0000256" key="4">
    <source>
        <dbReference type="ARBA" id="ARBA00022741"/>
    </source>
</evidence>
<dbReference type="AlphaFoldDB" id="A0A2J7QYP3"/>
<evidence type="ECO:0000313" key="13">
    <source>
        <dbReference type="Proteomes" id="UP000235965"/>
    </source>
</evidence>